<evidence type="ECO:0000256" key="1">
    <source>
        <dbReference type="SAM" id="MobiDB-lite"/>
    </source>
</evidence>
<comment type="caution">
    <text evidence="2">The sequence shown here is derived from an EMBL/GenBank/DDBJ whole genome shotgun (WGS) entry which is preliminary data.</text>
</comment>
<name>A0AAJ4XP33_9BASI</name>
<keyword evidence="3" id="KW-1185">Reference proteome</keyword>
<sequence length="91" mass="10248">MQNLNCGNRTHTVAISDSDHGSQVPRRRCRQQLALASRTLVYSAGHMIIQTSRTTAEQVFTEASQFGTVPAGFILKHDRTRTSSRFHFETQ</sequence>
<organism evidence="2 3">
    <name type="scientific">Melanopsichium pennsylvanicum</name>
    <dbReference type="NCBI Taxonomy" id="63383"/>
    <lineage>
        <taxon>Eukaryota</taxon>
        <taxon>Fungi</taxon>
        <taxon>Dikarya</taxon>
        <taxon>Basidiomycota</taxon>
        <taxon>Ustilaginomycotina</taxon>
        <taxon>Ustilaginomycetes</taxon>
        <taxon>Ustilaginales</taxon>
        <taxon>Ustilaginaceae</taxon>
        <taxon>Melanopsichium</taxon>
    </lineage>
</organism>
<dbReference type="EMBL" id="OAPG01000009">
    <property type="protein sequence ID" value="SNX85317.1"/>
    <property type="molecule type" value="Genomic_DNA"/>
</dbReference>
<dbReference type="Proteomes" id="UP001294444">
    <property type="component" value="Unassembled WGS sequence"/>
</dbReference>
<accession>A0AAJ4XP33</accession>
<feature type="compositionally biased region" description="Polar residues" evidence="1">
    <location>
        <begin position="1"/>
        <end position="15"/>
    </location>
</feature>
<reference evidence="2" key="1">
    <citation type="submission" date="2023-10" db="EMBL/GenBank/DDBJ databases">
        <authorList>
            <person name="Guldener U."/>
        </authorList>
    </citation>
    <scope>NUCLEOTIDE SEQUENCE</scope>
    <source>
        <strain evidence="2">Mp4</strain>
    </source>
</reference>
<gene>
    <name evidence="2" type="ORF">MEPE_04026</name>
</gene>
<evidence type="ECO:0000313" key="3">
    <source>
        <dbReference type="Proteomes" id="UP001294444"/>
    </source>
</evidence>
<evidence type="ECO:0000313" key="2">
    <source>
        <dbReference type="EMBL" id="SNX85317.1"/>
    </source>
</evidence>
<dbReference type="AlphaFoldDB" id="A0AAJ4XP33"/>
<feature type="region of interest" description="Disordered" evidence="1">
    <location>
        <begin position="1"/>
        <end position="25"/>
    </location>
</feature>
<protein>
    <submittedName>
        <fullName evidence="2">Uncharacterized protein</fullName>
    </submittedName>
</protein>
<proteinExistence type="predicted"/>